<dbReference type="EC" id="3.2.1.89" evidence="4"/>
<accession>A0A9D2B1P0</accession>
<dbReference type="InterPro" id="IPR011683">
    <property type="entry name" value="Glyco_hydro_53"/>
</dbReference>
<dbReference type="GO" id="GO:0015926">
    <property type="term" value="F:glucosidase activity"/>
    <property type="evidence" value="ECO:0007669"/>
    <property type="project" value="InterPro"/>
</dbReference>
<dbReference type="EMBL" id="DXEV01000137">
    <property type="protein sequence ID" value="HIX57176.1"/>
    <property type="molecule type" value="Genomic_DNA"/>
</dbReference>
<dbReference type="PANTHER" id="PTHR34983">
    <property type="entry name" value="ARABINOGALACTAN ENDO-BETA-1,4-GALACTANASE A"/>
    <property type="match status" value="1"/>
</dbReference>
<evidence type="ECO:0000256" key="4">
    <source>
        <dbReference type="RuleBase" id="RU361192"/>
    </source>
</evidence>
<comment type="catalytic activity">
    <reaction evidence="4">
        <text>The enzyme specifically hydrolyzes (1-&gt;4)-beta-D-galactosidic linkages in type I arabinogalactans.</text>
        <dbReference type="EC" id="3.2.1.89"/>
    </reaction>
</comment>
<name>A0A9D2B1P0_9GAMM</name>
<gene>
    <name evidence="5" type="ORF">H9850_06860</name>
</gene>
<keyword evidence="2 4" id="KW-0378">Hydrolase</keyword>
<evidence type="ECO:0000313" key="6">
    <source>
        <dbReference type="Proteomes" id="UP000886829"/>
    </source>
</evidence>
<dbReference type="GO" id="GO:0045490">
    <property type="term" value="P:pectin catabolic process"/>
    <property type="evidence" value="ECO:0007669"/>
    <property type="project" value="TreeGrafter"/>
</dbReference>
<protein>
    <recommendedName>
        <fullName evidence="4">Arabinogalactan endo-beta-1,4-galactanase</fullName>
        <ecNumber evidence="4">3.2.1.89</ecNumber>
    </recommendedName>
</protein>
<comment type="similarity">
    <text evidence="1 4">Belongs to the glycosyl hydrolase 53 family.</text>
</comment>
<organism evidence="5 6">
    <name type="scientific">Candidatus Anaerobiospirillum pullistercoris</name>
    <dbReference type="NCBI Taxonomy" id="2838452"/>
    <lineage>
        <taxon>Bacteria</taxon>
        <taxon>Pseudomonadati</taxon>
        <taxon>Pseudomonadota</taxon>
        <taxon>Gammaproteobacteria</taxon>
        <taxon>Aeromonadales</taxon>
        <taxon>Succinivibrionaceae</taxon>
        <taxon>Anaerobiospirillum</taxon>
    </lineage>
</organism>
<dbReference type="SUPFAM" id="SSF51445">
    <property type="entry name" value="(Trans)glycosidases"/>
    <property type="match status" value="1"/>
</dbReference>
<reference evidence="5" key="2">
    <citation type="submission" date="2021-04" db="EMBL/GenBank/DDBJ databases">
        <authorList>
            <person name="Gilroy R."/>
        </authorList>
    </citation>
    <scope>NUCLEOTIDE SEQUENCE</scope>
    <source>
        <strain evidence="5">USASDec5-558</strain>
    </source>
</reference>
<evidence type="ECO:0000313" key="5">
    <source>
        <dbReference type="EMBL" id="HIX57176.1"/>
    </source>
</evidence>
<dbReference type="Proteomes" id="UP000886829">
    <property type="component" value="Unassembled WGS sequence"/>
</dbReference>
<keyword evidence="3 4" id="KW-0326">Glycosidase</keyword>
<dbReference type="Gene3D" id="3.20.20.80">
    <property type="entry name" value="Glycosidases"/>
    <property type="match status" value="1"/>
</dbReference>
<dbReference type="InterPro" id="IPR017853">
    <property type="entry name" value="GH"/>
</dbReference>
<dbReference type="AlphaFoldDB" id="A0A9D2B1P0"/>
<dbReference type="PANTHER" id="PTHR34983:SF2">
    <property type="entry name" value="ENDO-BETA-1,4-GALACTANASE"/>
    <property type="match status" value="1"/>
</dbReference>
<reference evidence="5" key="1">
    <citation type="journal article" date="2021" name="PeerJ">
        <title>Extensive microbial diversity within the chicken gut microbiome revealed by metagenomics and culture.</title>
        <authorList>
            <person name="Gilroy R."/>
            <person name="Ravi A."/>
            <person name="Getino M."/>
            <person name="Pursley I."/>
            <person name="Horton D.L."/>
            <person name="Alikhan N.F."/>
            <person name="Baker D."/>
            <person name="Gharbi K."/>
            <person name="Hall N."/>
            <person name="Watson M."/>
            <person name="Adriaenssens E.M."/>
            <person name="Foster-Nyarko E."/>
            <person name="Jarju S."/>
            <person name="Secka A."/>
            <person name="Antonio M."/>
            <person name="Oren A."/>
            <person name="Chaudhuri R.R."/>
            <person name="La Ragione R."/>
            <person name="Hildebrand F."/>
            <person name="Pallen M.J."/>
        </authorList>
    </citation>
    <scope>NUCLEOTIDE SEQUENCE</scope>
    <source>
        <strain evidence="5">USASDec5-558</strain>
    </source>
</reference>
<dbReference type="GO" id="GO:0031218">
    <property type="term" value="F:arabinogalactan endo-1,4-beta-galactosidase activity"/>
    <property type="evidence" value="ECO:0007669"/>
    <property type="project" value="UniProtKB-EC"/>
</dbReference>
<evidence type="ECO:0000256" key="3">
    <source>
        <dbReference type="ARBA" id="ARBA00023295"/>
    </source>
</evidence>
<dbReference type="Pfam" id="PF07745">
    <property type="entry name" value="Glyco_hydro_53"/>
    <property type="match status" value="1"/>
</dbReference>
<evidence type="ECO:0000256" key="2">
    <source>
        <dbReference type="ARBA" id="ARBA00022801"/>
    </source>
</evidence>
<evidence type="ECO:0000256" key="1">
    <source>
        <dbReference type="ARBA" id="ARBA00010687"/>
    </source>
</evidence>
<comment type="caution">
    <text evidence="5">The sequence shown here is derived from an EMBL/GenBank/DDBJ whole genome shotgun (WGS) entry which is preliminary data.</text>
</comment>
<proteinExistence type="inferred from homology"/>
<sequence>MSSMMATLAAGVSGCTSTDAGSTANTATGVFAPAQVKADFVKGADISTLREMEAVGYKYYGFDGKEGDALTLLQQQGFNYVRLRLWNDPYDANGNAYGGGTNDLETDLALAKRAKDLGMGFLLDFHYSDFWTDPGKQFKPKAWANLSFDELKQAVYQYTYDTIVAFKEAGVMPDMVQVGNEITSGMLWPDGKSWGQGGGEFDRLSELLKSGISGVKDAAGDADVKIMLHLDKGTKQEQYKWWFDEITARNVPFDVIGMSMYTWWDGPISDLSNNIKFVNDTYHKDVYVVEAAYAYGLDNPDGIDNTFTQKEADTSGYPATVEGQAQYLKDLMEAISSNENGKGLFYWEPAWKAHENITWATKAGMDYTNDQWKEGNSRENQALFDDQGKILESVKVFNDAQ</sequence>